<gene>
    <name evidence="1" type="ORF">Y1Q_0019251</name>
</gene>
<accession>A0A151MQQ4</accession>
<protein>
    <submittedName>
        <fullName evidence="1">Uncharacterized protein</fullName>
    </submittedName>
</protein>
<evidence type="ECO:0000313" key="2">
    <source>
        <dbReference type="Proteomes" id="UP000050525"/>
    </source>
</evidence>
<organism evidence="1 2">
    <name type="scientific">Alligator mississippiensis</name>
    <name type="common">American alligator</name>
    <dbReference type="NCBI Taxonomy" id="8496"/>
    <lineage>
        <taxon>Eukaryota</taxon>
        <taxon>Metazoa</taxon>
        <taxon>Chordata</taxon>
        <taxon>Craniata</taxon>
        <taxon>Vertebrata</taxon>
        <taxon>Euteleostomi</taxon>
        <taxon>Archelosauria</taxon>
        <taxon>Archosauria</taxon>
        <taxon>Crocodylia</taxon>
        <taxon>Alligatoridae</taxon>
        <taxon>Alligatorinae</taxon>
        <taxon>Alligator</taxon>
    </lineage>
</organism>
<proteinExistence type="predicted"/>
<comment type="caution">
    <text evidence="1">The sequence shown here is derived from an EMBL/GenBank/DDBJ whole genome shotgun (WGS) entry which is preliminary data.</text>
</comment>
<evidence type="ECO:0000313" key="1">
    <source>
        <dbReference type="EMBL" id="KYO26803.1"/>
    </source>
</evidence>
<name>A0A151MQQ4_ALLMI</name>
<dbReference type="Proteomes" id="UP000050525">
    <property type="component" value="Unassembled WGS sequence"/>
</dbReference>
<keyword evidence="2" id="KW-1185">Reference proteome</keyword>
<sequence length="82" mass="9039">MNTSILSRANTISFEATFIQHQLHWTGHIIRTPDNQLPNESCIPSSPVATAVEDPNIKDKSEAAIVSYSSVSSNLQRKKTSQ</sequence>
<dbReference type="EMBL" id="AKHW03005461">
    <property type="protein sequence ID" value="KYO26803.1"/>
    <property type="molecule type" value="Genomic_DNA"/>
</dbReference>
<dbReference type="AlphaFoldDB" id="A0A151MQQ4"/>
<reference evidence="1 2" key="1">
    <citation type="journal article" date="2012" name="Genome Biol.">
        <title>Sequencing three crocodilian genomes to illuminate the evolution of archosaurs and amniotes.</title>
        <authorList>
            <person name="St John J.A."/>
            <person name="Braun E.L."/>
            <person name="Isberg S.R."/>
            <person name="Miles L.G."/>
            <person name="Chong A.Y."/>
            <person name="Gongora J."/>
            <person name="Dalzell P."/>
            <person name="Moran C."/>
            <person name="Bed'hom B."/>
            <person name="Abzhanov A."/>
            <person name="Burgess S.C."/>
            <person name="Cooksey A.M."/>
            <person name="Castoe T.A."/>
            <person name="Crawford N.G."/>
            <person name="Densmore L.D."/>
            <person name="Drew J.C."/>
            <person name="Edwards S.V."/>
            <person name="Faircloth B.C."/>
            <person name="Fujita M.K."/>
            <person name="Greenwold M.J."/>
            <person name="Hoffmann F.G."/>
            <person name="Howard J.M."/>
            <person name="Iguchi T."/>
            <person name="Janes D.E."/>
            <person name="Khan S.Y."/>
            <person name="Kohno S."/>
            <person name="de Koning A.J."/>
            <person name="Lance S.L."/>
            <person name="McCarthy F.M."/>
            <person name="McCormack J.E."/>
            <person name="Merchant M.E."/>
            <person name="Peterson D.G."/>
            <person name="Pollock D.D."/>
            <person name="Pourmand N."/>
            <person name="Raney B.J."/>
            <person name="Roessler K.A."/>
            <person name="Sanford J.R."/>
            <person name="Sawyer R.H."/>
            <person name="Schmidt C.J."/>
            <person name="Triplett E.W."/>
            <person name="Tuberville T.D."/>
            <person name="Venegas-Anaya M."/>
            <person name="Howard J.T."/>
            <person name="Jarvis E.D."/>
            <person name="Guillette L.J.Jr."/>
            <person name="Glenn T.C."/>
            <person name="Green R.E."/>
            <person name="Ray D.A."/>
        </authorList>
    </citation>
    <scope>NUCLEOTIDE SEQUENCE [LARGE SCALE GENOMIC DNA]</scope>
    <source>
        <strain evidence="1">KSC_2009_1</strain>
    </source>
</reference>